<evidence type="ECO:0000313" key="2">
    <source>
        <dbReference type="EMBL" id="CAA9337161.1"/>
    </source>
</evidence>
<reference evidence="2" key="1">
    <citation type="submission" date="2020-02" db="EMBL/GenBank/DDBJ databases">
        <authorList>
            <person name="Meier V. D."/>
        </authorList>
    </citation>
    <scope>NUCLEOTIDE SEQUENCE</scope>
    <source>
        <strain evidence="2">AVDCRST_MAG84</strain>
    </source>
</reference>
<organism evidence="2">
    <name type="scientific">uncultured Microcoleus sp</name>
    <dbReference type="NCBI Taxonomy" id="259945"/>
    <lineage>
        <taxon>Bacteria</taxon>
        <taxon>Bacillati</taxon>
        <taxon>Cyanobacteriota</taxon>
        <taxon>Cyanophyceae</taxon>
        <taxon>Oscillatoriophycideae</taxon>
        <taxon>Oscillatoriales</taxon>
        <taxon>Microcoleaceae</taxon>
        <taxon>Microcoleus</taxon>
        <taxon>environmental samples</taxon>
    </lineage>
</organism>
<feature type="coiled-coil region" evidence="1">
    <location>
        <begin position="47"/>
        <end position="74"/>
    </location>
</feature>
<gene>
    <name evidence="2" type="ORF">AVDCRST_MAG84-2182</name>
</gene>
<accession>A0A6J4LQH7</accession>
<dbReference type="EMBL" id="CADCTZ010000370">
    <property type="protein sequence ID" value="CAA9337161.1"/>
    <property type="molecule type" value="Genomic_DNA"/>
</dbReference>
<protein>
    <submittedName>
        <fullName evidence="2">Uncharacterized protein</fullName>
    </submittedName>
</protein>
<sequence>MSRIYDYYPNDKFPVDNLAVSIALLRGAKIRAAAGQSSLTKPNQQLINKASAAIDEAVQTLQALRVAVSRLSKE</sequence>
<dbReference type="AlphaFoldDB" id="A0A6J4LQH7"/>
<name>A0A6J4LQH7_9CYAN</name>
<proteinExistence type="predicted"/>
<keyword evidence="1" id="KW-0175">Coiled coil</keyword>
<evidence type="ECO:0000256" key="1">
    <source>
        <dbReference type="SAM" id="Coils"/>
    </source>
</evidence>